<evidence type="ECO:0000259" key="9">
    <source>
        <dbReference type="PROSITE" id="PS51747"/>
    </source>
</evidence>
<dbReference type="InterPro" id="IPR016192">
    <property type="entry name" value="APOBEC/CMP_deaminase_Zn-bd"/>
</dbReference>
<comment type="catalytic activity">
    <reaction evidence="7 8">
        <text>adenosine(34) in tRNA + H2O + H(+) = inosine(34) in tRNA + NH4(+)</text>
        <dbReference type="Rhea" id="RHEA:43168"/>
        <dbReference type="Rhea" id="RHEA-COMP:10373"/>
        <dbReference type="Rhea" id="RHEA-COMP:10374"/>
        <dbReference type="ChEBI" id="CHEBI:15377"/>
        <dbReference type="ChEBI" id="CHEBI:15378"/>
        <dbReference type="ChEBI" id="CHEBI:28938"/>
        <dbReference type="ChEBI" id="CHEBI:74411"/>
        <dbReference type="ChEBI" id="CHEBI:82852"/>
        <dbReference type="EC" id="3.5.4.33"/>
    </reaction>
</comment>
<feature type="binding site" evidence="8">
    <location>
        <position position="79"/>
    </location>
    <ligand>
        <name>Zn(2+)</name>
        <dbReference type="ChEBI" id="CHEBI:29105"/>
        <note>catalytic</note>
    </ligand>
</feature>
<evidence type="ECO:0000256" key="5">
    <source>
        <dbReference type="ARBA" id="ARBA00022801"/>
    </source>
</evidence>
<dbReference type="NCBIfam" id="NF008113">
    <property type="entry name" value="PRK10860.1"/>
    <property type="match status" value="1"/>
</dbReference>
<dbReference type="CDD" id="cd01285">
    <property type="entry name" value="nucleoside_deaminase"/>
    <property type="match status" value="1"/>
</dbReference>
<dbReference type="InterPro" id="IPR002125">
    <property type="entry name" value="CMP_dCMP_dom"/>
</dbReference>
<comment type="caution">
    <text evidence="10">The sequence shown here is derived from an EMBL/GenBank/DDBJ whole genome shotgun (WGS) entry which is preliminary data.</text>
</comment>
<accession>A0A537JD19</accession>
<dbReference type="Pfam" id="PF14437">
    <property type="entry name" value="MafB19-deam"/>
    <property type="match status" value="1"/>
</dbReference>
<dbReference type="AlphaFoldDB" id="A0A537JD19"/>
<dbReference type="FunFam" id="3.40.140.10:FF:000005">
    <property type="entry name" value="tRNA-specific adenosine deaminase"/>
    <property type="match status" value="1"/>
</dbReference>
<evidence type="ECO:0000313" key="10">
    <source>
        <dbReference type="EMBL" id="TMI81447.1"/>
    </source>
</evidence>
<dbReference type="Proteomes" id="UP000320048">
    <property type="component" value="Unassembled WGS sequence"/>
</dbReference>
<dbReference type="PROSITE" id="PS00903">
    <property type="entry name" value="CYT_DCMP_DEAMINASES_1"/>
    <property type="match status" value="1"/>
</dbReference>
<evidence type="ECO:0000313" key="11">
    <source>
        <dbReference type="Proteomes" id="UP000320048"/>
    </source>
</evidence>
<dbReference type="Gene3D" id="3.40.140.10">
    <property type="entry name" value="Cytidine Deaminase, domain 2"/>
    <property type="match status" value="1"/>
</dbReference>
<feature type="domain" description="CMP/dCMP-type deaminase" evidence="9">
    <location>
        <begin position="1"/>
        <end position="106"/>
    </location>
</feature>
<feature type="active site" description="Proton donor" evidence="8">
    <location>
        <position position="48"/>
    </location>
</feature>
<dbReference type="InterPro" id="IPR058535">
    <property type="entry name" value="MafB19-deam"/>
</dbReference>
<dbReference type="InterPro" id="IPR028883">
    <property type="entry name" value="tRNA_aden_deaminase"/>
</dbReference>
<evidence type="ECO:0000256" key="7">
    <source>
        <dbReference type="ARBA" id="ARBA00048045"/>
    </source>
</evidence>
<dbReference type="HAMAP" id="MF_00972">
    <property type="entry name" value="tRNA_aden_deaminase"/>
    <property type="match status" value="1"/>
</dbReference>
<keyword evidence="3 8" id="KW-0819">tRNA processing</keyword>
<feature type="binding site" evidence="8">
    <location>
        <position position="76"/>
    </location>
    <ligand>
        <name>Zn(2+)</name>
        <dbReference type="ChEBI" id="CHEBI:29105"/>
        <note>catalytic</note>
    </ligand>
</feature>
<evidence type="ECO:0000256" key="3">
    <source>
        <dbReference type="ARBA" id="ARBA00022694"/>
    </source>
</evidence>
<comment type="similarity">
    <text evidence="1">Belongs to the cytidine and deoxycytidylate deaminase family. ADAT2 subfamily.</text>
</comment>
<dbReference type="SUPFAM" id="SSF53927">
    <property type="entry name" value="Cytidine deaminase-like"/>
    <property type="match status" value="1"/>
</dbReference>
<dbReference type="PANTHER" id="PTHR11079">
    <property type="entry name" value="CYTOSINE DEAMINASE FAMILY MEMBER"/>
    <property type="match status" value="1"/>
</dbReference>
<evidence type="ECO:0000256" key="1">
    <source>
        <dbReference type="ARBA" id="ARBA00010669"/>
    </source>
</evidence>
<keyword evidence="5 8" id="KW-0378">Hydrolase</keyword>
<dbReference type="EC" id="3.5.4.33" evidence="8"/>
<comment type="cofactor">
    <cofactor evidence="8">
        <name>Zn(2+)</name>
        <dbReference type="ChEBI" id="CHEBI:29105"/>
    </cofactor>
    <text evidence="8">Binds 1 zinc ion per subunit.</text>
</comment>
<dbReference type="GO" id="GO:0008270">
    <property type="term" value="F:zinc ion binding"/>
    <property type="evidence" value="ECO:0007669"/>
    <property type="project" value="UniProtKB-UniRule"/>
</dbReference>
<evidence type="ECO:0000256" key="8">
    <source>
        <dbReference type="HAMAP-Rule" id="MF_00972"/>
    </source>
</evidence>
<keyword evidence="6 8" id="KW-0862">Zinc</keyword>
<protein>
    <recommendedName>
        <fullName evidence="8">tRNA-specific adenosine deaminase</fullName>
        <ecNumber evidence="8">3.5.4.33</ecNumber>
    </recommendedName>
</protein>
<name>A0A537JD19_9BACT</name>
<dbReference type="InterPro" id="IPR016193">
    <property type="entry name" value="Cytidine_deaminase-like"/>
</dbReference>
<keyword evidence="4 8" id="KW-0479">Metal-binding</keyword>
<gene>
    <name evidence="8 10" type="primary">tadA</name>
    <name evidence="10" type="ORF">E6H04_06650</name>
</gene>
<sequence length="154" mass="16561">MGEALAEAEAASRLGEVPIGAIVVVDGRVIARGHNRRETRRDPTAHAEADVLRRAARVLGGWRLAGCTLYVTLEPCVMCAGAMVQARLPRLVYGAVDPKAGAAGSVIDVLRDPRFNHTVEVVPGVRADECGALLREFFARLRRGARGRESPAWP</sequence>
<organism evidence="10 11">
    <name type="scientific">Candidatus Segetimicrobium genomatis</name>
    <dbReference type="NCBI Taxonomy" id="2569760"/>
    <lineage>
        <taxon>Bacteria</taxon>
        <taxon>Bacillati</taxon>
        <taxon>Candidatus Sysuimicrobiota</taxon>
        <taxon>Candidatus Sysuimicrobiia</taxon>
        <taxon>Candidatus Sysuimicrobiales</taxon>
        <taxon>Candidatus Segetimicrobiaceae</taxon>
        <taxon>Candidatus Segetimicrobium</taxon>
    </lineage>
</organism>
<evidence type="ECO:0000256" key="6">
    <source>
        <dbReference type="ARBA" id="ARBA00022833"/>
    </source>
</evidence>
<dbReference type="PANTHER" id="PTHR11079:SF202">
    <property type="entry name" value="TRNA-SPECIFIC ADENOSINE DEAMINASE"/>
    <property type="match status" value="1"/>
</dbReference>
<reference evidence="10 11" key="1">
    <citation type="journal article" date="2019" name="Nat. Microbiol.">
        <title>Mediterranean grassland soil C-N compound turnover is dependent on rainfall and depth, and is mediated by genomically divergent microorganisms.</title>
        <authorList>
            <person name="Diamond S."/>
            <person name="Andeer P.F."/>
            <person name="Li Z."/>
            <person name="Crits-Christoph A."/>
            <person name="Burstein D."/>
            <person name="Anantharaman K."/>
            <person name="Lane K.R."/>
            <person name="Thomas B.C."/>
            <person name="Pan C."/>
            <person name="Northen T.R."/>
            <person name="Banfield J.F."/>
        </authorList>
    </citation>
    <scope>NUCLEOTIDE SEQUENCE [LARGE SCALE GENOMIC DNA]</scope>
    <source>
        <strain evidence="10">NP_7</strain>
    </source>
</reference>
<dbReference type="GO" id="GO:0002100">
    <property type="term" value="P:tRNA wobble adenosine to inosine editing"/>
    <property type="evidence" value="ECO:0007669"/>
    <property type="project" value="UniProtKB-UniRule"/>
</dbReference>
<evidence type="ECO:0000256" key="4">
    <source>
        <dbReference type="ARBA" id="ARBA00022723"/>
    </source>
</evidence>
<evidence type="ECO:0000256" key="2">
    <source>
        <dbReference type="ARBA" id="ARBA00011738"/>
    </source>
</evidence>
<comment type="subunit">
    <text evidence="2 8">Homodimer.</text>
</comment>
<feature type="binding site" evidence="8">
    <location>
        <position position="46"/>
    </location>
    <ligand>
        <name>Zn(2+)</name>
        <dbReference type="ChEBI" id="CHEBI:29105"/>
        <note>catalytic</note>
    </ligand>
</feature>
<dbReference type="EMBL" id="VBAO01000172">
    <property type="protein sequence ID" value="TMI81447.1"/>
    <property type="molecule type" value="Genomic_DNA"/>
</dbReference>
<comment type="function">
    <text evidence="8">Catalyzes the deamination of adenosine to inosine at the wobble position 34 of tRNA(Arg2).</text>
</comment>
<dbReference type="GO" id="GO:0052717">
    <property type="term" value="F:tRNA-specific adenosine-34 deaminase activity"/>
    <property type="evidence" value="ECO:0007669"/>
    <property type="project" value="UniProtKB-UniRule"/>
</dbReference>
<proteinExistence type="inferred from homology"/>
<dbReference type="PROSITE" id="PS51747">
    <property type="entry name" value="CYT_DCMP_DEAMINASES_2"/>
    <property type="match status" value="1"/>
</dbReference>